<name>A0A0F7KDI8_9PROT</name>
<keyword evidence="3" id="KW-1185">Reference proteome</keyword>
<organism evidence="2 3">
    <name type="scientific">Nitrosomonas communis</name>
    <dbReference type="NCBI Taxonomy" id="44574"/>
    <lineage>
        <taxon>Bacteria</taxon>
        <taxon>Pseudomonadati</taxon>
        <taxon>Pseudomonadota</taxon>
        <taxon>Betaproteobacteria</taxon>
        <taxon>Nitrosomonadales</taxon>
        <taxon>Nitrosomonadaceae</taxon>
        <taxon>Nitrosomonas</taxon>
    </lineage>
</organism>
<feature type="region of interest" description="Disordered" evidence="1">
    <location>
        <begin position="1"/>
        <end position="72"/>
    </location>
</feature>
<evidence type="ECO:0000313" key="2">
    <source>
        <dbReference type="EMBL" id="AKH37606.1"/>
    </source>
</evidence>
<sequence>MEPRLNELPEPLDLSPVEPPYEPPMVPVDESGAPPREPLLEEPPVEPLREESPVELLDEPPVKAPDCLWELP</sequence>
<protein>
    <submittedName>
        <fullName evidence="2">Uncharacterized protein</fullName>
    </submittedName>
</protein>
<dbReference type="EMBL" id="CP011451">
    <property type="protein sequence ID" value="AKH37606.1"/>
    <property type="molecule type" value="Genomic_DNA"/>
</dbReference>
<evidence type="ECO:0000256" key="1">
    <source>
        <dbReference type="SAM" id="MobiDB-lite"/>
    </source>
</evidence>
<dbReference type="RefSeq" id="WP_046849682.1">
    <property type="nucleotide sequence ID" value="NZ_CBDIPD010000059.1"/>
</dbReference>
<dbReference type="Proteomes" id="UP000034156">
    <property type="component" value="Chromosome"/>
</dbReference>
<reference evidence="2 3" key="2">
    <citation type="journal article" date="2016" name="Genome Announc.">
        <title>Genome Sequence of Nitrosomonas communis Strain Nm2, a Mesophilic Ammonia-Oxidizing Bacterium Isolated from Mediterranean Soil.</title>
        <authorList>
            <person name="Kozlowski J.A."/>
            <person name="Kits K.D."/>
            <person name="Stein L.Y."/>
        </authorList>
    </citation>
    <scope>NUCLEOTIDE SEQUENCE [LARGE SCALE GENOMIC DNA]</scope>
    <source>
        <strain evidence="2 3">Nm2</strain>
    </source>
</reference>
<gene>
    <name evidence="2" type="ORF">AAW31_06915</name>
</gene>
<accession>A0A0F7KDI8</accession>
<dbReference type="KEGG" id="nco:AAW31_06915"/>
<feature type="compositionally biased region" description="Pro residues" evidence="1">
    <location>
        <begin position="17"/>
        <end position="26"/>
    </location>
</feature>
<evidence type="ECO:0000313" key="3">
    <source>
        <dbReference type="Proteomes" id="UP000034156"/>
    </source>
</evidence>
<reference evidence="3" key="1">
    <citation type="submission" date="2015-05" db="EMBL/GenBank/DDBJ databases">
        <title>Draft genome of Nitrosomonas communis strain Nm2.</title>
        <authorList>
            <person name="Kozlowski J.A."/>
            <person name="Kits K.D."/>
            <person name="Stein L.Y."/>
        </authorList>
    </citation>
    <scope>NUCLEOTIDE SEQUENCE [LARGE SCALE GENOMIC DNA]</scope>
    <source>
        <strain evidence="3">Nm2</strain>
    </source>
</reference>
<dbReference type="AlphaFoldDB" id="A0A0F7KDI8"/>
<proteinExistence type="predicted"/>